<dbReference type="Proteomes" id="UP000009175">
    <property type="component" value="Chromosome"/>
</dbReference>
<proteinExistence type="predicted"/>
<dbReference type="eggNOG" id="ENOG5031EC8">
    <property type="taxonomic scope" value="Bacteria"/>
</dbReference>
<dbReference type="OrthoDB" id="6371712at2"/>
<name>A1S928_SHEAM</name>
<protein>
    <submittedName>
        <fullName evidence="1">Uncharacterized protein</fullName>
    </submittedName>
</protein>
<organism evidence="1 2">
    <name type="scientific">Shewanella amazonensis (strain ATCC BAA-1098 / SB2B)</name>
    <dbReference type="NCBI Taxonomy" id="326297"/>
    <lineage>
        <taxon>Bacteria</taxon>
        <taxon>Pseudomonadati</taxon>
        <taxon>Pseudomonadota</taxon>
        <taxon>Gammaproteobacteria</taxon>
        <taxon>Alteromonadales</taxon>
        <taxon>Shewanellaceae</taxon>
        <taxon>Shewanella</taxon>
    </lineage>
</organism>
<evidence type="ECO:0000313" key="2">
    <source>
        <dbReference type="Proteomes" id="UP000009175"/>
    </source>
</evidence>
<dbReference type="STRING" id="326297.Sama_2682"/>
<evidence type="ECO:0000313" key="1">
    <source>
        <dbReference type="EMBL" id="ABM00885.1"/>
    </source>
</evidence>
<dbReference type="KEGG" id="saz:Sama_2682"/>
<accession>A1S928</accession>
<sequence length="305" mass="33856">MSSSHLADGFWACKFKESWRRQQAWLCALLWSLSLPLYAAEPLKDYRLEAAVYQWYGMLDSGKTSSFSGQQLAVTLPEYQDAQGGGAHHILAITPLLVDTSLSTGSQANSNSAIQASVSLEFLPPSPGDMTRGHYLEVTMHFDAAMALTALTTEVHEQDDFDSRFRPSAESNLIRALIYRWTAQLDSPGTLHPQGLPPFTKTASFIAPEKGINNPAAYLNHLNSLQLKSSRREIKNLILQSGAEPGEYQVSFEYQWRAQNARGEEELSQIQVDMTLVVTDGQAVISAYRERFLPPVTDLGAEIRC</sequence>
<dbReference type="RefSeq" id="WP_011760790.1">
    <property type="nucleotide sequence ID" value="NC_008700.1"/>
</dbReference>
<dbReference type="AlphaFoldDB" id="A1S928"/>
<reference evidence="1 2" key="1">
    <citation type="submission" date="2006-12" db="EMBL/GenBank/DDBJ databases">
        <title>Complete sequence of Shewanella amazonensis SB2B.</title>
        <authorList>
            <consortium name="US DOE Joint Genome Institute"/>
            <person name="Copeland A."/>
            <person name="Lucas S."/>
            <person name="Lapidus A."/>
            <person name="Barry K."/>
            <person name="Detter J.C."/>
            <person name="Glavina del Rio T."/>
            <person name="Hammon N."/>
            <person name="Israni S."/>
            <person name="Dalin E."/>
            <person name="Tice H."/>
            <person name="Pitluck S."/>
            <person name="Munk A.C."/>
            <person name="Brettin T."/>
            <person name="Bruce D."/>
            <person name="Han C."/>
            <person name="Tapia R."/>
            <person name="Gilna P."/>
            <person name="Schmutz J."/>
            <person name="Larimer F."/>
            <person name="Land M."/>
            <person name="Hauser L."/>
            <person name="Kyrpides N."/>
            <person name="Mikhailova N."/>
            <person name="Fredrickson J."/>
            <person name="Richardson P."/>
        </authorList>
    </citation>
    <scope>NUCLEOTIDE SEQUENCE [LARGE SCALE GENOMIC DNA]</scope>
    <source>
        <strain evidence="2">ATCC BAA-1098 / SB2B</strain>
    </source>
</reference>
<gene>
    <name evidence="1" type="ordered locus">Sama_2682</name>
</gene>
<dbReference type="EMBL" id="CP000507">
    <property type="protein sequence ID" value="ABM00885.1"/>
    <property type="molecule type" value="Genomic_DNA"/>
</dbReference>
<dbReference type="HOGENOM" id="CLU_874038_0_0_6"/>
<keyword evidence="2" id="KW-1185">Reference proteome</keyword>